<dbReference type="Pfam" id="PF13621">
    <property type="entry name" value="Cupin_8"/>
    <property type="match status" value="1"/>
</dbReference>
<proteinExistence type="predicted"/>
<dbReference type="Gene3D" id="2.60.120.10">
    <property type="entry name" value="Jelly Rolls"/>
    <property type="match status" value="1"/>
</dbReference>
<organism evidence="2 3">
    <name type="scientific">Rhizoctonia solani AG-3 Rhs1AP</name>
    <dbReference type="NCBI Taxonomy" id="1086054"/>
    <lineage>
        <taxon>Eukaryota</taxon>
        <taxon>Fungi</taxon>
        <taxon>Dikarya</taxon>
        <taxon>Basidiomycota</taxon>
        <taxon>Agaricomycotina</taxon>
        <taxon>Agaricomycetes</taxon>
        <taxon>Cantharellales</taxon>
        <taxon>Ceratobasidiaceae</taxon>
        <taxon>Rhizoctonia</taxon>
    </lineage>
</organism>
<dbReference type="SUPFAM" id="SSF51197">
    <property type="entry name" value="Clavaminate synthase-like"/>
    <property type="match status" value="1"/>
</dbReference>
<dbReference type="InterPro" id="IPR014710">
    <property type="entry name" value="RmlC-like_jellyroll"/>
</dbReference>
<dbReference type="PANTHER" id="PTHR12461:SF99">
    <property type="entry name" value="BIFUNCTIONAL PEPTIDASE AND (3S)-LYSYL HYDROXYLASE JMJD7"/>
    <property type="match status" value="1"/>
</dbReference>
<accession>X8J6D6</accession>
<protein>
    <submittedName>
        <fullName evidence="2">Phospholipase</fullName>
    </submittedName>
</protein>
<evidence type="ECO:0000313" key="3">
    <source>
        <dbReference type="Proteomes" id="UP000030108"/>
    </source>
</evidence>
<gene>
    <name evidence="2" type="ORF">RSOL_231980</name>
</gene>
<dbReference type="OrthoDB" id="424465at2759"/>
<feature type="domain" description="JmjC" evidence="1">
    <location>
        <begin position="163"/>
        <end position="354"/>
    </location>
</feature>
<name>X8J6D6_9AGAM</name>
<dbReference type="Proteomes" id="UP000030108">
    <property type="component" value="Unassembled WGS sequence"/>
</dbReference>
<dbReference type="EMBL" id="JATN01000322">
    <property type="protein sequence ID" value="EUC57878.1"/>
    <property type="molecule type" value="Genomic_DNA"/>
</dbReference>
<dbReference type="SMART" id="SM00558">
    <property type="entry name" value="JmjC"/>
    <property type="match status" value="1"/>
</dbReference>
<dbReference type="InterPro" id="IPR041667">
    <property type="entry name" value="Cupin_8"/>
</dbReference>
<dbReference type="AlphaFoldDB" id="X8J6D6"/>
<reference evidence="3" key="1">
    <citation type="journal article" date="2014" name="Genome Announc.">
        <title>Draft genome sequence of the plant-pathogenic soil fungus Rhizoctonia solani anastomosis group 3 strain Rhs1AP.</title>
        <authorList>
            <person name="Cubeta M.A."/>
            <person name="Thomas E."/>
            <person name="Dean R.A."/>
            <person name="Jabaji S."/>
            <person name="Neate S.M."/>
            <person name="Tavantzis S."/>
            <person name="Toda T."/>
            <person name="Vilgalys R."/>
            <person name="Bharathan N."/>
            <person name="Fedorova-Abrams N."/>
            <person name="Pakala S.B."/>
            <person name="Pakala S.M."/>
            <person name="Zafar N."/>
            <person name="Joardar V."/>
            <person name="Losada L."/>
            <person name="Nierman W.C."/>
        </authorList>
    </citation>
    <scope>NUCLEOTIDE SEQUENCE [LARGE SCALE GENOMIC DNA]</scope>
    <source>
        <strain evidence="3">AG-3</strain>
    </source>
</reference>
<evidence type="ECO:0000313" key="2">
    <source>
        <dbReference type="EMBL" id="EUC57878.1"/>
    </source>
</evidence>
<dbReference type="InterPro" id="IPR003347">
    <property type="entry name" value="JmjC_dom"/>
</dbReference>
<dbReference type="PROSITE" id="PS51184">
    <property type="entry name" value="JMJC"/>
    <property type="match status" value="1"/>
</dbReference>
<sequence length="367" mass="41223">MATASSPDRLTREQRESLLYRLAQDYRDLNGTKVEVWTHTPSPIEFARIVNVGRPVLFRNTPSTNDLPALTRWTDDHLVTAMRDRKVSVAVTPNGRADALHTLPNGTRYFVEPHTEHMTMEELFQAIKRSEQDPSNEVYYLQSQNGNMYSAVDFESGPDHASNSELCPELLADVPREIPWASEALGRTPDAVNVWIGGSRSVTSVHSGAVLFLSYPSVSYLRLADPYENIYSVIRGSKHFTLLPPTEGYTLHEQRVPHAKYTRPAPFAPLEVEPIADSTVLWAEVDPTLSSISDTEIGAPLRVSVKAGDALYLPAGWWHHVAQSGDRQNGVCIAVNWWYDVEMRGMTWTWMSFLRRMAAPDGEEDEA</sequence>
<comment type="caution">
    <text evidence="2">The sequence shown here is derived from an EMBL/GenBank/DDBJ whole genome shotgun (WGS) entry which is preliminary data.</text>
</comment>
<dbReference type="PANTHER" id="PTHR12461">
    <property type="entry name" value="HYPOXIA-INDUCIBLE FACTOR 1 ALPHA INHIBITOR-RELATED"/>
    <property type="match status" value="1"/>
</dbReference>
<evidence type="ECO:0000259" key="1">
    <source>
        <dbReference type="PROSITE" id="PS51184"/>
    </source>
</evidence>